<keyword evidence="7" id="KW-1185">Reference proteome</keyword>
<dbReference type="InterPro" id="IPR011006">
    <property type="entry name" value="CheY-like_superfamily"/>
</dbReference>
<dbReference type="RefSeq" id="WP_245821368.1">
    <property type="nucleotide sequence ID" value="NZ_FTOA01000003.1"/>
</dbReference>
<dbReference type="CDD" id="cd17535">
    <property type="entry name" value="REC_NarL-like"/>
    <property type="match status" value="1"/>
</dbReference>
<dbReference type="GO" id="GO:0003677">
    <property type="term" value="F:DNA binding"/>
    <property type="evidence" value="ECO:0007669"/>
    <property type="project" value="UniProtKB-KW"/>
</dbReference>
<dbReference type="InterPro" id="IPR001789">
    <property type="entry name" value="Sig_transdc_resp-reg_receiver"/>
</dbReference>
<name>A0A1N7LF51_9PROT</name>
<dbReference type="PROSITE" id="PS00622">
    <property type="entry name" value="HTH_LUXR_1"/>
    <property type="match status" value="1"/>
</dbReference>
<dbReference type="GO" id="GO:0000160">
    <property type="term" value="P:phosphorelay signal transduction system"/>
    <property type="evidence" value="ECO:0007669"/>
    <property type="project" value="InterPro"/>
</dbReference>
<dbReference type="SUPFAM" id="SSF46894">
    <property type="entry name" value="C-terminal effector domain of the bipartite response regulators"/>
    <property type="match status" value="1"/>
</dbReference>
<dbReference type="InterPro" id="IPR000792">
    <property type="entry name" value="Tscrpt_reg_LuxR_C"/>
</dbReference>
<protein>
    <submittedName>
        <fullName evidence="6">Two component transcriptional regulator, LuxR family</fullName>
    </submittedName>
</protein>
<organism evidence="6 7">
    <name type="scientific">Insolitispirillum peregrinum</name>
    <dbReference type="NCBI Taxonomy" id="80876"/>
    <lineage>
        <taxon>Bacteria</taxon>
        <taxon>Pseudomonadati</taxon>
        <taxon>Pseudomonadota</taxon>
        <taxon>Alphaproteobacteria</taxon>
        <taxon>Rhodospirillales</taxon>
        <taxon>Novispirillaceae</taxon>
        <taxon>Insolitispirillum</taxon>
    </lineage>
</organism>
<dbReference type="CDD" id="cd06170">
    <property type="entry name" value="LuxR_C_like"/>
    <property type="match status" value="1"/>
</dbReference>
<keyword evidence="2" id="KW-0238">DNA-binding</keyword>
<dbReference type="SUPFAM" id="SSF52172">
    <property type="entry name" value="CheY-like"/>
    <property type="match status" value="1"/>
</dbReference>
<dbReference type="Gene3D" id="3.40.50.2300">
    <property type="match status" value="1"/>
</dbReference>
<dbReference type="SMART" id="SM00448">
    <property type="entry name" value="REC"/>
    <property type="match status" value="1"/>
</dbReference>
<dbReference type="Pfam" id="PF00072">
    <property type="entry name" value="Response_reg"/>
    <property type="match status" value="1"/>
</dbReference>
<proteinExistence type="predicted"/>
<dbReference type="PANTHER" id="PTHR45566:SF1">
    <property type="entry name" value="HTH-TYPE TRANSCRIPTIONAL REGULATOR YHJB-RELATED"/>
    <property type="match status" value="1"/>
</dbReference>
<dbReference type="PRINTS" id="PR00038">
    <property type="entry name" value="HTHLUXR"/>
</dbReference>
<keyword evidence="1 3" id="KW-0597">Phosphoprotein</keyword>
<evidence type="ECO:0000256" key="1">
    <source>
        <dbReference type="ARBA" id="ARBA00022553"/>
    </source>
</evidence>
<evidence type="ECO:0000259" key="5">
    <source>
        <dbReference type="PROSITE" id="PS50110"/>
    </source>
</evidence>
<feature type="modified residue" description="4-aspartylphosphate" evidence="3">
    <location>
        <position position="63"/>
    </location>
</feature>
<dbReference type="AlphaFoldDB" id="A0A1N7LF51"/>
<dbReference type="Pfam" id="PF00196">
    <property type="entry name" value="GerE"/>
    <property type="match status" value="1"/>
</dbReference>
<accession>A0A1N7LF51</accession>
<evidence type="ECO:0000313" key="6">
    <source>
        <dbReference type="EMBL" id="SIS72423.1"/>
    </source>
</evidence>
<dbReference type="PROSITE" id="PS50043">
    <property type="entry name" value="HTH_LUXR_2"/>
    <property type="match status" value="1"/>
</dbReference>
<dbReference type="STRING" id="80876.SAMN05421779_103289"/>
<feature type="domain" description="HTH luxR-type" evidence="4">
    <location>
        <begin position="153"/>
        <end position="218"/>
    </location>
</feature>
<dbReference type="InterPro" id="IPR058245">
    <property type="entry name" value="NreC/VraR/RcsB-like_REC"/>
</dbReference>
<dbReference type="Proteomes" id="UP000185678">
    <property type="component" value="Unassembled WGS sequence"/>
</dbReference>
<dbReference type="PROSITE" id="PS50110">
    <property type="entry name" value="RESPONSE_REGULATORY"/>
    <property type="match status" value="1"/>
</dbReference>
<dbReference type="PANTHER" id="PTHR45566">
    <property type="entry name" value="HTH-TYPE TRANSCRIPTIONAL REGULATOR YHJB-RELATED"/>
    <property type="match status" value="1"/>
</dbReference>
<reference evidence="6 7" key="1">
    <citation type="submission" date="2017-01" db="EMBL/GenBank/DDBJ databases">
        <authorList>
            <person name="Mah S.A."/>
            <person name="Swanson W.J."/>
            <person name="Moy G.W."/>
            <person name="Vacquier V.D."/>
        </authorList>
    </citation>
    <scope>NUCLEOTIDE SEQUENCE [LARGE SCALE GENOMIC DNA]</scope>
    <source>
        <strain evidence="6 7">DSM 11589</strain>
    </source>
</reference>
<dbReference type="GO" id="GO:0006355">
    <property type="term" value="P:regulation of DNA-templated transcription"/>
    <property type="evidence" value="ECO:0007669"/>
    <property type="project" value="InterPro"/>
</dbReference>
<gene>
    <name evidence="6" type="ORF">SAMN05421779_103289</name>
</gene>
<evidence type="ECO:0000313" key="7">
    <source>
        <dbReference type="Proteomes" id="UP000185678"/>
    </source>
</evidence>
<dbReference type="InterPro" id="IPR016032">
    <property type="entry name" value="Sig_transdc_resp-reg_C-effctor"/>
</dbReference>
<evidence type="ECO:0000259" key="4">
    <source>
        <dbReference type="PROSITE" id="PS50043"/>
    </source>
</evidence>
<evidence type="ECO:0000256" key="2">
    <source>
        <dbReference type="ARBA" id="ARBA00023125"/>
    </source>
</evidence>
<evidence type="ECO:0000256" key="3">
    <source>
        <dbReference type="PROSITE-ProRule" id="PRU00169"/>
    </source>
</evidence>
<dbReference type="EMBL" id="FTOA01000003">
    <property type="protein sequence ID" value="SIS72423.1"/>
    <property type="molecule type" value="Genomic_DNA"/>
</dbReference>
<feature type="domain" description="Response regulatory" evidence="5">
    <location>
        <begin position="12"/>
        <end position="128"/>
    </location>
</feature>
<dbReference type="InterPro" id="IPR051015">
    <property type="entry name" value="EvgA-like"/>
</dbReference>
<dbReference type="SMART" id="SM00421">
    <property type="entry name" value="HTH_LUXR"/>
    <property type="match status" value="1"/>
</dbReference>
<sequence length="227" mass="24511">MLEQSMAPPHSKILIADDHPLFRDALQQVVDQAFPDAAVLEASTLDEAMIIAAHDDLDLLLLDINMPGMNGFNGLIALRNAVPATPIVVVSADEERETIQQALTLGAAGFIPKSMAKASMVQGLHEVISGKVYMPVDLSAPLTRGQMMIDDDFQQGYAALTGQQRRVLEMLVLGKSNKVIAFELDIAESTVKAHVSAILRKLRVNSRTQAVLNASKMLGTVRAMPSL</sequence>